<dbReference type="InterPro" id="IPR036208">
    <property type="entry name" value="VHL_sf"/>
</dbReference>
<organism evidence="1">
    <name type="scientific">marine metagenome</name>
    <dbReference type="NCBI Taxonomy" id="408172"/>
    <lineage>
        <taxon>unclassified sequences</taxon>
        <taxon>metagenomes</taxon>
        <taxon>ecological metagenomes</taxon>
    </lineage>
</organism>
<dbReference type="SUPFAM" id="SSF49468">
    <property type="entry name" value="VHL"/>
    <property type="match status" value="1"/>
</dbReference>
<dbReference type="InterPro" id="IPR037140">
    <property type="entry name" value="VHL_beta_dom_sf"/>
</dbReference>
<feature type="non-terminal residue" evidence="1">
    <location>
        <position position="198"/>
    </location>
</feature>
<gene>
    <name evidence="1" type="ORF">METZ01_LOCUS339147</name>
</gene>
<evidence type="ECO:0000313" key="1">
    <source>
        <dbReference type="EMBL" id="SVC86293.1"/>
    </source>
</evidence>
<reference evidence="1" key="1">
    <citation type="submission" date="2018-05" db="EMBL/GenBank/DDBJ databases">
        <authorList>
            <person name="Lanie J.A."/>
            <person name="Ng W.-L."/>
            <person name="Kazmierczak K.M."/>
            <person name="Andrzejewski T.M."/>
            <person name="Davidsen T.M."/>
            <person name="Wayne K.J."/>
            <person name="Tettelin H."/>
            <person name="Glass J.I."/>
            <person name="Rusch D."/>
            <person name="Podicherti R."/>
            <person name="Tsui H.-C.T."/>
            <person name="Winkler M.E."/>
        </authorList>
    </citation>
    <scope>NUCLEOTIDE SEQUENCE</scope>
</reference>
<sequence length="198" mass="23236">MLGVALFVLSSTTTQLWSQGSLQDYEQSTNLRGRFRNKVIMAKIEPHWESNNQRFWYRHYLPNDRWKFILVNVEKAEPHPAFDHKHLAEKLSQMTGDEVDAEKLPIERLNFTDQENIIQLYAGQQAWTLNIINGNLRKITSEMNVPNSGQLENSFRATQRTGEETHITFRNETEVPVQLLWIDHNGYQRHYTSIPVNQ</sequence>
<dbReference type="Gene3D" id="2.60.40.780">
    <property type="entry name" value="von Hippel-Lindau disease tumour suppressor, beta domain"/>
    <property type="match status" value="1"/>
</dbReference>
<dbReference type="AlphaFoldDB" id="A0A382QLB6"/>
<name>A0A382QLB6_9ZZZZ</name>
<proteinExistence type="predicted"/>
<accession>A0A382QLB6</accession>
<protein>
    <submittedName>
        <fullName evidence="1">Uncharacterized protein</fullName>
    </submittedName>
</protein>
<dbReference type="EMBL" id="UINC01115340">
    <property type="protein sequence ID" value="SVC86293.1"/>
    <property type="molecule type" value="Genomic_DNA"/>
</dbReference>